<dbReference type="eggNOG" id="ENOG502ZJJ7">
    <property type="taxonomic scope" value="Bacteria"/>
</dbReference>
<evidence type="ECO:0008006" key="3">
    <source>
        <dbReference type="Google" id="ProtNLM"/>
    </source>
</evidence>
<dbReference type="AlphaFoldDB" id="A0A075V6T9"/>
<evidence type="ECO:0000313" key="2">
    <source>
        <dbReference type="Proteomes" id="UP000028492"/>
    </source>
</evidence>
<keyword evidence="2" id="KW-1185">Reference proteome</keyword>
<dbReference type="RefSeq" id="WP_038520044.1">
    <property type="nucleotide sequence ID" value="NZ_CP008953.1"/>
</dbReference>
<protein>
    <recommendedName>
        <fullName evidence="3">PE domain-containing protein</fullName>
    </recommendedName>
</protein>
<gene>
    <name evidence="1" type="ORF">AJAP_36955</name>
</gene>
<dbReference type="Proteomes" id="UP000028492">
    <property type="component" value="Chromosome"/>
</dbReference>
<dbReference type="EMBL" id="CP008953">
    <property type="protein sequence ID" value="AIG80189.1"/>
    <property type="molecule type" value="Genomic_DNA"/>
</dbReference>
<accession>A0A075V6T9</accession>
<proteinExistence type="predicted"/>
<dbReference type="HOGENOM" id="CLU_127675_0_0_11"/>
<dbReference type="KEGG" id="aja:AJAP_36955"/>
<evidence type="ECO:0000313" key="1">
    <source>
        <dbReference type="EMBL" id="AIG80189.1"/>
    </source>
</evidence>
<sequence>MAVPEGTPVYQPGFDPGSVCKAPPTGGSYGTPVAEGAGFKYDEATLHELVKEWSALAQEYKDDLDAAGKIARAQPPGLEYASGNNADVTQHSGGALTAALTQRVNYCQNMATKYRVALGKYATAEDHATSVINQQPKGIA</sequence>
<dbReference type="STRING" id="208439.AJAP_36955"/>
<organism evidence="1 2">
    <name type="scientific">Amycolatopsis japonica</name>
    <dbReference type="NCBI Taxonomy" id="208439"/>
    <lineage>
        <taxon>Bacteria</taxon>
        <taxon>Bacillati</taxon>
        <taxon>Actinomycetota</taxon>
        <taxon>Actinomycetes</taxon>
        <taxon>Pseudonocardiales</taxon>
        <taxon>Pseudonocardiaceae</taxon>
        <taxon>Amycolatopsis</taxon>
        <taxon>Amycolatopsis japonica group</taxon>
    </lineage>
</organism>
<reference evidence="1 2" key="1">
    <citation type="journal article" date="2014" name="J. Biotechnol.">
        <title>Complete genome sequence of the actinobacterium Amycolatopsis japonica MG417-CF17(T) (=DSM 44213T) producing (S,S)-N,N'-ethylenediaminedisuccinic acid.</title>
        <authorList>
            <person name="Stegmann E."/>
            <person name="Albersmeier A."/>
            <person name="Spohn M."/>
            <person name="Gert H."/>
            <person name="Weber T."/>
            <person name="Wohlleben W."/>
            <person name="Kalinowski J."/>
            <person name="Ruckert C."/>
        </authorList>
    </citation>
    <scope>NUCLEOTIDE SEQUENCE [LARGE SCALE GENOMIC DNA]</scope>
    <source>
        <strain evidence="2">MG417-CF17 (DSM 44213)</strain>
    </source>
</reference>
<name>A0A075V6T9_9PSEU</name>